<protein>
    <recommendedName>
        <fullName evidence="3">Tc1-like transposase DDE domain-containing protein</fullName>
    </recommendedName>
</protein>
<organism evidence="1 2">
    <name type="scientific">Elsinoe australis</name>
    <dbReference type="NCBI Taxonomy" id="40998"/>
    <lineage>
        <taxon>Eukaryota</taxon>
        <taxon>Fungi</taxon>
        <taxon>Dikarya</taxon>
        <taxon>Ascomycota</taxon>
        <taxon>Pezizomycotina</taxon>
        <taxon>Dothideomycetes</taxon>
        <taxon>Dothideomycetidae</taxon>
        <taxon>Myriangiales</taxon>
        <taxon>Elsinoaceae</taxon>
        <taxon>Elsinoe</taxon>
    </lineage>
</organism>
<reference evidence="1 2" key="1">
    <citation type="submission" date="2018-02" db="EMBL/GenBank/DDBJ databases">
        <title>Draft genome sequences of Elsinoe sp., causing black scab on jojoba.</title>
        <authorList>
            <person name="Stodart B."/>
            <person name="Jeffress S."/>
            <person name="Ash G."/>
            <person name="Arun Chinnappa K."/>
        </authorList>
    </citation>
    <scope>NUCLEOTIDE SEQUENCE [LARGE SCALE GENOMIC DNA]</scope>
    <source>
        <strain evidence="1 2">Hillstone_2</strain>
    </source>
</reference>
<evidence type="ECO:0000313" key="2">
    <source>
        <dbReference type="Proteomes" id="UP000308133"/>
    </source>
</evidence>
<evidence type="ECO:0008006" key="3">
    <source>
        <dbReference type="Google" id="ProtNLM"/>
    </source>
</evidence>
<dbReference type="GO" id="GO:0003676">
    <property type="term" value="F:nucleic acid binding"/>
    <property type="evidence" value="ECO:0007669"/>
    <property type="project" value="InterPro"/>
</dbReference>
<proteinExistence type="predicted"/>
<dbReference type="EMBL" id="PTQR01000102">
    <property type="protein sequence ID" value="TKX20112.1"/>
    <property type="molecule type" value="Genomic_DNA"/>
</dbReference>
<comment type="caution">
    <text evidence="1">The sequence shown here is derived from an EMBL/GenBank/DDBJ whole genome shotgun (WGS) entry which is preliminary data.</text>
</comment>
<dbReference type="InterPro" id="IPR036397">
    <property type="entry name" value="RNaseH_sf"/>
</dbReference>
<sequence length="234" mass="27978">MSESLCDFRKDFSMLMKERYPSKYSWRRVRFSDEAHCGWGPEGKLWITRKPGERYCKDCIQEQNEPKEKDKERIHCWGSIGYNFKSELIFYTSKSPNGKLSHDVYADQILNIEVKRWIDKGDVFCLEEDRDSGHGYARSRRKNRPTRWKDTHLTGDLSHYYNAPHSPDLSPIEHMWSIVKNYVNSRPHWNDEDVKMLMREAWDSVKYKTINKWIDSMPKRFQDVIDHDGKMTGN</sequence>
<dbReference type="Proteomes" id="UP000308133">
    <property type="component" value="Unassembled WGS sequence"/>
</dbReference>
<gene>
    <name evidence="1" type="ORF">C1H76_7795</name>
</gene>
<evidence type="ECO:0000313" key="1">
    <source>
        <dbReference type="EMBL" id="TKX20112.1"/>
    </source>
</evidence>
<dbReference type="Gene3D" id="3.30.420.10">
    <property type="entry name" value="Ribonuclease H-like superfamily/Ribonuclease H"/>
    <property type="match status" value="1"/>
</dbReference>
<name>A0A4V6DTC8_9PEZI</name>
<dbReference type="AlphaFoldDB" id="A0A4V6DTC8"/>
<accession>A0A4V6DTC8</accession>